<dbReference type="AlphaFoldDB" id="T1L6K1"/>
<keyword evidence="1" id="KW-0472">Membrane</keyword>
<name>T1L6K1_TETUR</name>
<feature type="transmembrane region" description="Helical" evidence="1">
    <location>
        <begin position="921"/>
        <end position="943"/>
    </location>
</feature>
<evidence type="ECO:0000313" key="3">
    <source>
        <dbReference type="Proteomes" id="UP000015104"/>
    </source>
</evidence>
<evidence type="ECO:0000256" key="1">
    <source>
        <dbReference type="SAM" id="Phobius"/>
    </source>
</evidence>
<accession>T1L6K1</accession>
<protein>
    <recommendedName>
        <fullName evidence="4">Apple domain-containing protein</fullName>
    </recommendedName>
</protein>
<proteinExistence type="predicted"/>
<dbReference type="Proteomes" id="UP000015104">
    <property type="component" value="Unassembled WGS sequence"/>
</dbReference>
<organism evidence="2 3">
    <name type="scientific">Tetranychus urticae</name>
    <name type="common">Two-spotted spider mite</name>
    <dbReference type="NCBI Taxonomy" id="32264"/>
    <lineage>
        <taxon>Eukaryota</taxon>
        <taxon>Metazoa</taxon>
        <taxon>Ecdysozoa</taxon>
        <taxon>Arthropoda</taxon>
        <taxon>Chelicerata</taxon>
        <taxon>Arachnida</taxon>
        <taxon>Acari</taxon>
        <taxon>Acariformes</taxon>
        <taxon>Trombidiformes</taxon>
        <taxon>Prostigmata</taxon>
        <taxon>Eleutherengona</taxon>
        <taxon>Raphignathae</taxon>
        <taxon>Tetranychoidea</taxon>
        <taxon>Tetranychidae</taxon>
        <taxon>Tetranychus</taxon>
    </lineage>
</organism>
<dbReference type="EMBL" id="CAEY01001936">
    <property type="status" value="NOT_ANNOTATED_CDS"/>
    <property type="molecule type" value="Genomic_DNA"/>
</dbReference>
<evidence type="ECO:0000313" key="2">
    <source>
        <dbReference type="EnsemblMetazoa" id="tetur89g00020.1"/>
    </source>
</evidence>
<keyword evidence="1" id="KW-0812">Transmembrane</keyword>
<sequence>MKLTAQVTELLDLPLTILNGELVIHANLYASSGKEKYSIKELISASESAITGKIVVSNDKDSYDIHYQFDRTGKDSKERLVIQGNDCTLYTHSKMTQNANLFGTNKPLRDLILLMGPSIINRLAGQSTVWSEATQKEIRGFNMKGATTTVHKTLAISIYYKDKYDTSYGVKHPTRIEFNGYEPSSYPPGEKLFLDIYLKQFNPAQFDASKYKVQLSPGIGCPHYLSEKKTMPVLVTKYIRFTMYEEIQGSTHTRTYSEVTASGKNLLMRLKTSLLGVETEVIYDNGLGIILTLEKGGHCQMKIGDKNSPGRNAKGYFKLENLLLVDGNFNYIGKGYFVTLHQFIIIPQIHITCIKHKTPYGKTTLTRFISNPLEYFEVKKIENWCSVWEPSLGDQFEFPVEAWESVQFNANFEGNKVDKFVVTQYFVESILDESFHFCYHVDKSYIYYYYLFIIPFIEIPISFLDATVLLNQVMIVSESETRNTDCIKLADRRMYQFREEFKNEMVLYEPISPLRVDDIQYRSTESEIEFDVTFLDKPNFDGIIIPETMLVSSETFDVARTRSASSQRECLDQLGHVYGFFAVGIWRSSDSFCGYLKKFEDFKEDTKNGVSCKVYIFPLKNYYHISHELALDDLQKSFLGDKFRTFSMKDPESQRYIVNVTEFEKHDKVSDINSFYTIAGNSKLKKDDKTTLVVPGVSTFADCLRVCQNSEELDALRESNFTGSPSSKERDTKCQIFAMNPLRFYSKAPNRKFKKQISTAIRQSATSCAQECLHSDDCISFQDCGYSCSFNSFYTDSSTEYDEDCAIYYPKVSHEYRNTGNKIVSEVVHTEMNLNLDQCASLCHGWTDGDTGCKSFNYCPRNINQMESSCSLTKYSVKSSDTNITEGGYCFNYELLTSSNGKTNEESSETQVIKGTSGSSAFGIIMMFLVVGSLLGFSAPFVYEKIKSKRDVAQVNESFTWTKQVDEQPGTNN</sequence>
<dbReference type="EnsemblMetazoa" id="tetur89g00020.1">
    <property type="protein sequence ID" value="tetur89g00020.1"/>
    <property type="gene ID" value="tetur89g00020"/>
</dbReference>
<evidence type="ECO:0008006" key="4">
    <source>
        <dbReference type="Google" id="ProtNLM"/>
    </source>
</evidence>
<keyword evidence="3" id="KW-1185">Reference proteome</keyword>
<reference evidence="3" key="1">
    <citation type="submission" date="2011-08" db="EMBL/GenBank/DDBJ databases">
        <authorList>
            <person name="Rombauts S."/>
        </authorList>
    </citation>
    <scope>NUCLEOTIDE SEQUENCE</scope>
    <source>
        <strain evidence="3">London</strain>
    </source>
</reference>
<keyword evidence="1" id="KW-1133">Transmembrane helix</keyword>
<dbReference type="SUPFAM" id="SSF57414">
    <property type="entry name" value="Hairpin loop containing domain-like"/>
    <property type="match status" value="1"/>
</dbReference>
<dbReference type="HOGENOM" id="CLU_011464_1_0_1"/>
<dbReference type="EMBL" id="CAEY01001937">
    <property type="status" value="NOT_ANNOTATED_CDS"/>
    <property type="molecule type" value="Genomic_DNA"/>
</dbReference>
<reference evidence="2" key="2">
    <citation type="submission" date="2015-06" db="UniProtKB">
        <authorList>
            <consortium name="EnsemblMetazoa"/>
        </authorList>
    </citation>
    <scope>IDENTIFICATION</scope>
</reference>
<dbReference type="Gene3D" id="3.50.4.10">
    <property type="entry name" value="Hepatocyte Growth Factor"/>
    <property type="match status" value="1"/>
</dbReference>